<dbReference type="EMBL" id="BTCL01000004">
    <property type="protein sequence ID" value="GMK44436.1"/>
    <property type="molecule type" value="Genomic_DNA"/>
</dbReference>
<protein>
    <recommendedName>
        <fullName evidence="1">Dienelactone hydrolase domain-containing protein</fullName>
    </recommendedName>
</protein>
<dbReference type="PANTHER" id="PTHR46623:SF6">
    <property type="entry name" value="ALPHA_BETA-HYDROLASES SUPERFAMILY PROTEIN"/>
    <property type="match status" value="1"/>
</dbReference>
<reference evidence="2 3" key="1">
    <citation type="submission" date="2023-05" db="EMBL/GenBank/DDBJ databases">
        <title>Draft genome of Paenibacillus sp. CCS26.</title>
        <authorList>
            <person name="Akita H."/>
            <person name="Shinto Y."/>
            <person name="Kimura Z."/>
        </authorList>
    </citation>
    <scope>NUCLEOTIDE SEQUENCE [LARGE SCALE GENOMIC DNA]</scope>
    <source>
        <strain evidence="2 3">CCS26</strain>
    </source>
</reference>
<dbReference type="InterPro" id="IPR029058">
    <property type="entry name" value="AB_hydrolase_fold"/>
</dbReference>
<comment type="caution">
    <text evidence="2">The sequence shown here is derived from an EMBL/GenBank/DDBJ whole genome shotgun (WGS) entry which is preliminary data.</text>
</comment>
<dbReference type="SUPFAM" id="SSF53474">
    <property type="entry name" value="alpha/beta-Hydrolases"/>
    <property type="match status" value="1"/>
</dbReference>
<dbReference type="Proteomes" id="UP001285921">
    <property type="component" value="Unassembled WGS sequence"/>
</dbReference>
<dbReference type="Pfam" id="PF01738">
    <property type="entry name" value="DLH"/>
    <property type="match status" value="1"/>
</dbReference>
<dbReference type="Gene3D" id="3.40.50.1820">
    <property type="entry name" value="alpha/beta hydrolase"/>
    <property type="match status" value="1"/>
</dbReference>
<proteinExistence type="predicted"/>
<evidence type="ECO:0000259" key="1">
    <source>
        <dbReference type="Pfam" id="PF01738"/>
    </source>
</evidence>
<keyword evidence="3" id="KW-1185">Reference proteome</keyword>
<dbReference type="InterPro" id="IPR002925">
    <property type="entry name" value="Dienelactn_hydro"/>
</dbReference>
<evidence type="ECO:0000313" key="3">
    <source>
        <dbReference type="Proteomes" id="UP001285921"/>
    </source>
</evidence>
<accession>A0ABQ6NH71</accession>
<gene>
    <name evidence="2" type="ORF">PghCCS26_15640</name>
</gene>
<sequence length="201" mass="22363">MTMIEIKQHSDKAIIIAHEIYGLNRHISALCASIAAQGYDVYAPDLLNRQEPFGYEQEQEAYGNFMEHVGFDQASAAILKLAGELKSKYRQVFLIGFSIGATASWMCCASPDISAVVGYYGSRIRSYTELNPSCPVLLFYPEAEPSFDVDQLMAVLRVKPQVHIRKFSGNHGFGDPYSKRYVQASADEAFGQMVNFLKSIG</sequence>
<name>A0ABQ6NH71_9BACL</name>
<feature type="domain" description="Dienelactone hydrolase" evidence="1">
    <location>
        <begin position="9"/>
        <end position="200"/>
    </location>
</feature>
<dbReference type="PANTHER" id="PTHR46623">
    <property type="entry name" value="CARBOXYMETHYLENEBUTENOLIDASE-RELATED"/>
    <property type="match status" value="1"/>
</dbReference>
<organism evidence="2 3">
    <name type="scientific">Paenibacillus glycanilyticus</name>
    <dbReference type="NCBI Taxonomy" id="126569"/>
    <lineage>
        <taxon>Bacteria</taxon>
        <taxon>Bacillati</taxon>
        <taxon>Bacillota</taxon>
        <taxon>Bacilli</taxon>
        <taxon>Bacillales</taxon>
        <taxon>Paenibacillaceae</taxon>
        <taxon>Paenibacillus</taxon>
    </lineage>
</organism>
<evidence type="ECO:0000313" key="2">
    <source>
        <dbReference type="EMBL" id="GMK44436.1"/>
    </source>
</evidence>
<dbReference type="InterPro" id="IPR051049">
    <property type="entry name" value="Dienelactone_hydrolase-like"/>
</dbReference>
<dbReference type="RefSeq" id="WP_317979430.1">
    <property type="nucleotide sequence ID" value="NZ_BTCL01000004.1"/>
</dbReference>